<dbReference type="Proteomes" id="UP000288805">
    <property type="component" value="Unassembled WGS sequence"/>
</dbReference>
<evidence type="ECO:0000313" key="8">
    <source>
        <dbReference type="EMBL" id="RVX01462.1"/>
    </source>
</evidence>
<dbReference type="InterPro" id="IPR036576">
    <property type="entry name" value="WRKY_dom_sf"/>
</dbReference>
<keyword evidence="4" id="KW-0804">Transcription</keyword>
<organism evidence="8 9">
    <name type="scientific">Vitis vinifera</name>
    <name type="common">Grape</name>
    <dbReference type="NCBI Taxonomy" id="29760"/>
    <lineage>
        <taxon>Eukaryota</taxon>
        <taxon>Viridiplantae</taxon>
        <taxon>Streptophyta</taxon>
        <taxon>Embryophyta</taxon>
        <taxon>Tracheophyta</taxon>
        <taxon>Spermatophyta</taxon>
        <taxon>Magnoliopsida</taxon>
        <taxon>eudicotyledons</taxon>
        <taxon>Gunneridae</taxon>
        <taxon>Pentapetalae</taxon>
        <taxon>rosids</taxon>
        <taxon>Vitales</taxon>
        <taxon>Vitaceae</taxon>
        <taxon>Viteae</taxon>
        <taxon>Vitis</taxon>
    </lineage>
</organism>
<reference evidence="8 9" key="1">
    <citation type="journal article" date="2018" name="PLoS Genet.">
        <title>Population sequencing reveals clonal diversity and ancestral inbreeding in the grapevine cultivar Chardonnay.</title>
        <authorList>
            <person name="Roach M.J."/>
            <person name="Johnson D.L."/>
            <person name="Bohlmann J."/>
            <person name="van Vuuren H.J."/>
            <person name="Jones S.J."/>
            <person name="Pretorius I.S."/>
            <person name="Schmidt S.A."/>
            <person name="Borneman A.R."/>
        </authorList>
    </citation>
    <scope>NUCLEOTIDE SEQUENCE [LARGE SCALE GENOMIC DNA]</scope>
    <source>
        <strain evidence="9">cv. Chardonnay</strain>
        <tissue evidence="8">Leaf</tissue>
    </source>
</reference>
<evidence type="ECO:0000256" key="4">
    <source>
        <dbReference type="ARBA" id="ARBA00023163"/>
    </source>
</evidence>
<evidence type="ECO:0000259" key="7">
    <source>
        <dbReference type="PROSITE" id="PS50811"/>
    </source>
</evidence>
<comment type="caution">
    <text evidence="8">The sequence shown here is derived from an EMBL/GenBank/DDBJ whole genome shotgun (WGS) entry which is preliminary data.</text>
</comment>
<feature type="compositionally biased region" description="Basic residues" evidence="6">
    <location>
        <begin position="118"/>
        <end position="130"/>
    </location>
</feature>
<dbReference type="GO" id="GO:0005634">
    <property type="term" value="C:nucleus"/>
    <property type="evidence" value="ECO:0007669"/>
    <property type="project" value="UniProtKB-SubCell"/>
</dbReference>
<feature type="region of interest" description="Disordered" evidence="6">
    <location>
        <begin position="67"/>
        <end position="139"/>
    </location>
</feature>
<name>A0A438IXM8_VITVI</name>
<dbReference type="SUPFAM" id="SSF118290">
    <property type="entry name" value="WRKY DNA-binding domain"/>
    <property type="match status" value="1"/>
</dbReference>
<evidence type="ECO:0000256" key="3">
    <source>
        <dbReference type="ARBA" id="ARBA00023125"/>
    </source>
</evidence>
<dbReference type="InterPro" id="IPR044810">
    <property type="entry name" value="WRKY_plant"/>
</dbReference>
<feature type="compositionally biased region" description="Low complexity" evidence="6">
    <location>
        <begin position="70"/>
        <end position="97"/>
    </location>
</feature>
<dbReference type="Pfam" id="PF03106">
    <property type="entry name" value="WRKY"/>
    <property type="match status" value="1"/>
</dbReference>
<dbReference type="GO" id="GO:0043565">
    <property type="term" value="F:sequence-specific DNA binding"/>
    <property type="evidence" value="ECO:0007669"/>
    <property type="project" value="InterPro"/>
</dbReference>
<evidence type="ECO:0000256" key="1">
    <source>
        <dbReference type="ARBA" id="ARBA00004123"/>
    </source>
</evidence>
<feature type="domain" description="WRKY" evidence="7">
    <location>
        <begin position="143"/>
        <end position="208"/>
    </location>
</feature>
<protein>
    <submittedName>
        <fullName evidence="8">Putative WRKY transcription factor 23</fullName>
    </submittedName>
</protein>
<keyword evidence="5" id="KW-0539">Nucleus</keyword>
<proteinExistence type="predicted"/>
<gene>
    <name evidence="8" type="primary">WRKY23_0</name>
    <name evidence="8" type="ORF">CK203_017529</name>
</gene>
<sequence>MERSGVMKMEDPVGSWSFSDHAPDIPAVFDFSDEGEKGTLGFMELLSIQNYGPPLFDLVQLPSLEKPTGAAPAVPASSDVVNPPATPNSSSVSSASSHEQGSKAVEEEEEDEEEKKTKKELKPKKTTSQKRQREPRFAFMTKSEVDHLEDGYRWRKYGQKAVKNSPFPRSYYRCTSASCNVKKRVERCFKDPAIVVTTYEGQHTHPSPIMLEQTHPPLPPPLLARGFKRRRFNTYTSTTTSNSNIPLSTMFHS</sequence>
<dbReference type="PROSITE" id="PS50811">
    <property type="entry name" value="WRKY"/>
    <property type="match status" value="1"/>
</dbReference>
<dbReference type="InterPro" id="IPR003657">
    <property type="entry name" value="WRKY_dom"/>
</dbReference>
<dbReference type="EMBL" id="QGNW01000075">
    <property type="protein sequence ID" value="RVX01462.1"/>
    <property type="molecule type" value="Genomic_DNA"/>
</dbReference>
<evidence type="ECO:0000256" key="2">
    <source>
        <dbReference type="ARBA" id="ARBA00023015"/>
    </source>
</evidence>
<dbReference type="SMART" id="SM00774">
    <property type="entry name" value="WRKY"/>
    <property type="match status" value="1"/>
</dbReference>
<comment type="subcellular location">
    <subcellularLocation>
        <location evidence="1">Nucleus</location>
    </subcellularLocation>
</comment>
<dbReference type="Gene3D" id="2.20.25.80">
    <property type="entry name" value="WRKY domain"/>
    <property type="match status" value="1"/>
</dbReference>
<accession>A0A438IXM8</accession>
<dbReference type="PANTHER" id="PTHR31221:SF289">
    <property type="entry name" value="WRKY TRANSCRIPTION FACTOR 68"/>
    <property type="match status" value="1"/>
</dbReference>
<dbReference type="OrthoDB" id="1927637at2759"/>
<keyword evidence="2" id="KW-0805">Transcription regulation</keyword>
<dbReference type="PANTHER" id="PTHR31221">
    <property type="entry name" value="WRKY TRANSCRIPTION FACTOR PROTEIN 1-RELATED"/>
    <property type="match status" value="1"/>
</dbReference>
<dbReference type="GO" id="GO:0003700">
    <property type="term" value="F:DNA-binding transcription factor activity"/>
    <property type="evidence" value="ECO:0007669"/>
    <property type="project" value="InterPro"/>
</dbReference>
<evidence type="ECO:0000256" key="5">
    <source>
        <dbReference type="ARBA" id="ARBA00023242"/>
    </source>
</evidence>
<evidence type="ECO:0000256" key="6">
    <source>
        <dbReference type="SAM" id="MobiDB-lite"/>
    </source>
</evidence>
<keyword evidence="3" id="KW-0238">DNA-binding</keyword>
<evidence type="ECO:0000313" key="9">
    <source>
        <dbReference type="Proteomes" id="UP000288805"/>
    </source>
</evidence>
<dbReference type="FunFam" id="2.20.25.80:FF:000003">
    <property type="entry name" value="WRKY transcription factor 57"/>
    <property type="match status" value="1"/>
</dbReference>
<dbReference type="AlphaFoldDB" id="A0A438IXM8"/>